<gene>
    <name evidence="3" type="ORF">ASZ90_013928</name>
</gene>
<proteinExistence type="predicted"/>
<evidence type="ECO:0000313" key="3">
    <source>
        <dbReference type="EMBL" id="KUG16403.1"/>
    </source>
</evidence>
<protein>
    <submittedName>
        <fullName evidence="3">Aspartate carbamoyltransferase</fullName>
        <ecNumber evidence="3">2.1.3.2</ecNumber>
    </submittedName>
</protein>
<dbReference type="GO" id="GO:0016597">
    <property type="term" value="F:amino acid binding"/>
    <property type="evidence" value="ECO:0007669"/>
    <property type="project" value="InterPro"/>
</dbReference>
<organism evidence="3">
    <name type="scientific">hydrocarbon metagenome</name>
    <dbReference type="NCBI Taxonomy" id="938273"/>
    <lineage>
        <taxon>unclassified sequences</taxon>
        <taxon>metagenomes</taxon>
        <taxon>ecological metagenomes</taxon>
    </lineage>
</organism>
<accession>A0A0W8F7N6</accession>
<sequence>MPDPIKADLSSKGTIVRETADLGEVIDNVDVLYMTRIQRERFPDPVEYQKVASSYRITPESLAGSQQNLIIMHPLPRVDEISPSVDDSSHARYFQQSFYGVPVRMALLKMLLEGDQVD</sequence>
<reference evidence="3" key="1">
    <citation type="journal article" date="2015" name="Proc. Natl. Acad. Sci. U.S.A.">
        <title>Networks of energetic and metabolic interactions define dynamics in microbial communities.</title>
        <authorList>
            <person name="Embree M."/>
            <person name="Liu J.K."/>
            <person name="Al-Bassam M.M."/>
            <person name="Zengler K."/>
        </authorList>
    </citation>
    <scope>NUCLEOTIDE SEQUENCE</scope>
</reference>
<dbReference type="EMBL" id="LNQE01001500">
    <property type="protein sequence ID" value="KUG16403.1"/>
    <property type="molecule type" value="Genomic_DNA"/>
</dbReference>
<dbReference type="InterPro" id="IPR006130">
    <property type="entry name" value="Asp/Orn_carbamoylTrfase"/>
</dbReference>
<name>A0A0W8F7N6_9ZZZZ</name>
<evidence type="ECO:0000256" key="1">
    <source>
        <dbReference type="ARBA" id="ARBA00022679"/>
    </source>
</evidence>
<dbReference type="InterPro" id="IPR036901">
    <property type="entry name" value="Asp/Orn_carbamoylTrfase_sf"/>
</dbReference>
<dbReference type="PANTHER" id="PTHR45753">
    <property type="entry name" value="ORNITHINE CARBAMOYLTRANSFERASE, MITOCHONDRIAL"/>
    <property type="match status" value="1"/>
</dbReference>
<dbReference type="UniPathway" id="UPA00070">
    <property type="reaction ID" value="UER00116"/>
</dbReference>
<dbReference type="PRINTS" id="PR00100">
    <property type="entry name" value="AOTCASE"/>
</dbReference>
<keyword evidence="1 3" id="KW-0808">Transferase</keyword>
<comment type="caution">
    <text evidence="3">The sequence shown here is derived from an EMBL/GenBank/DDBJ whole genome shotgun (WGS) entry which is preliminary data.</text>
</comment>
<dbReference type="AlphaFoldDB" id="A0A0W8F7N6"/>
<dbReference type="GO" id="GO:0004070">
    <property type="term" value="F:aspartate carbamoyltransferase activity"/>
    <property type="evidence" value="ECO:0007669"/>
    <property type="project" value="UniProtKB-EC"/>
</dbReference>
<dbReference type="PANTHER" id="PTHR45753:SF6">
    <property type="entry name" value="ASPARTATE CARBAMOYLTRANSFERASE"/>
    <property type="match status" value="1"/>
</dbReference>
<dbReference type="GO" id="GO:0006520">
    <property type="term" value="P:amino acid metabolic process"/>
    <property type="evidence" value="ECO:0007669"/>
    <property type="project" value="InterPro"/>
</dbReference>
<dbReference type="GO" id="GO:0044205">
    <property type="term" value="P:'de novo' UMP biosynthetic process"/>
    <property type="evidence" value="ECO:0007669"/>
    <property type="project" value="UniProtKB-UniPathway"/>
</dbReference>
<dbReference type="Gene3D" id="3.40.50.1370">
    <property type="entry name" value="Aspartate/ornithine carbamoyltransferase"/>
    <property type="match status" value="1"/>
</dbReference>
<feature type="domain" description="Aspartate/ornithine carbamoyltransferase Asp/Orn-binding" evidence="2">
    <location>
        <begin position="5"/>
        <end position="110"/>
    </location>
</feature>
<dbReference type="PRINTS" id="PR00101">
    <property type="entry name" value="ATCASE"/>
</dbReference>
<dbReference type="Pfam" id="PF00185">
    <property type="entry name" value="OTCace"/>
    <property type="match status" value="1"/>
</dbReference>
<dbReference type="EC" id="2.1.3.2" evidence="3"/>
<dbReference type="SUPFAM" id="SSF53671">
    <property type="entry name" value="Aspartate/ornithine carbamoyltransferase"/>
    <property type="match status" value="1"/>
</dbReference>
<evidence type="ECO:0000259" key="2">
    <source>
        <dbReference type="Pfam" id="PF00185"/>
    </source>
</evidence>
<dbReference type="InterPro" id="IPR006131">
    <property type="entry name" value="Asp_carbamoyltransf_Asp/Orn-bd"/>
</dbReference>